<dbReference type="SUPFAM" id="SSF81886">
    <property type="entry name" value="Helical scaffold and wing domains of SecA"/>
    <property type="match status" value="1"/>
</dbReference>
<dbReference type="InterPro" id="IPR011130">
    <property type="entry name" value="SecA_preprotein_X-link_dom"/>
</dbReference>
<keyword evidence="11 12" id="KW-0472">Membrane</keyword>
<sequence length="769" mass="88369">MNKIDKRLHFLLGKVKEECKKVKELSDYELKNKTLKFKERLNNGETTDDLLPEAFAVCCEADYRVLGMFPYDVQILGGIALHLCYLCEMNTGEGKTLTATMPMYLNGLTQKSSILVTANEYLAIRDAEEMGQVYKFLGLSVKAGVKRDTNEKLDNDSKKDVYDADIVYTTHGSLGFDYLLNNLVQSKEDRFMRDFYYVIIDEADSVLLDSASMPLVISGSPRVQSNLYGITDFFVTTLVEDVHYEIEDKKVWLTNKGIEYAKRYFRIENLYSKENFDVLRHIVLALRAHFLMEKDVDYVATDEGEIVLLDKSTGRKMKGMKLRGGSHQAIEEKEHLKLSQEQRSVASITYQNLFNLFPKMSGMSGTIKDGKEELLEVYNKRVVVIPPRKPMIRKDMPDKYFKTSEEQFDAVIQETVRRHKTGQPVLLIASLISDTEMLSKLLVQENIEHSVLNANNAFWEAEIIKEAGQKNVVTVATSMAGRGTDIHLGPGVKELGGLCVLGIGRMSNTRDERQARGRAGRQGEPGVSIFYTSLEDDVCTILGEDFLEKYIDKGRYISKHRIKKLINKSQKIKDESSVSQRKSSVDYDSVMKRQRTIMYKTRNDLLDGKSLDENVLIQIYKQNIDDYVKENKKMDDKTMYRYILDNLSYRLKELSISSANKKEYLKQYADMAFKDKKQLLGNRFSEYCRLCTLKALDDGWIEEVDYLQQLQAAISGRSTAQRNLLYEYQREARLSFRDMEKSIKKAMIRNILLGEVSFGKDNEMIILYP</sequence>
<evidence type="ECO:0000256" key="6">
    <source>
        <dbReference type="ARBA" id="ARBA00022741"/>
    </source>
</evidence>
<dbReference type="Pfam" id="PF07516">
    <property type="entry name" value="SecA_SW"/>
    <property type="match status" value="1"/>
</dbReference>
<dbReference type="CDD" id="cd18803">
    <property type="entry name" value="SF2_C_secA"/>
    <property type="match status" value="1"/>
</dbReference>
<reference evidence="16 17" key="1">
    <citation type="submission" date="2018-08" db="EMBL/GenBank/DDBJ databases">
        <title>A genome reference for cultivated species of the human gut microbiota.</title>
        <authorList>
            <person name="Zou Y."/>
            <person name="Xue W."/>
            <person name="Luo G."/>
        </authorList>
    </citation>
    <scope>NUCLEOTIDE SEQUENCE [LARGE SCALE GENOMIC DNA]</scope>
    <source>
        <strain evidence="16 17">AF15-20</strain>
    </source>
</reference>
<evidence type="ECO:0000256" key="11">
    <source>
        <dbReference type="ARBA" id="ARBA00023136"/>
    </source>
</evidence>
<dbReference type="RefSeq" id="WP_118325232.1">
    <property type="nucleotide sequence ID" value="NZ_QRYH01000010.1"/>
</dbReference>
<evidence type="ECO:0000313" key="17">
    <source>
        <dbReference type="Proteomes" id="UP000265489"/>
    </source>
</evidence>
<dbReference type="GO" id="GO:0005524">
    <property type="term" value="F:ATP binding"/>
    <property type="evidence" value="ECO:0007669"/>
    <property type="project" value="UniProtKB-UniRule"/>
</dbReference>
<dbReference type="GO" id="GO:0017038">
    <property type="term" value="P:protein import"/>
    <property type="evidence" value="ECO:0007669"/>
    <property type="project" value="InterPro"/>
</dbReference>
<dbReference type="InterPro" id="IPR011116">
    <property type="entry name" value="SecA_Wing/Scaffold"/>
</dbReference>
<dbReference type="NCBIfam" id="NF006630">
    <property type="entry name" value="PRK09200.1"/>
    <property type="match status" value="1"/>
</dbReference>
<dbReference type="GO" id="GO:0065002">
    <property type="term" value="P:intracellular protein transmembrane transport"/>
    <property type="evidence" value="ECO:0007669"/>
    <property type="project" value="UniProtKB-UniRule"/>
</dbReference>
<dbReference type="InterPro" id="IPR022490">
    <property type="entry name" value="SecA2"/>
</dbReference>
<keyword evidence="5 12" id="KW-0963">Cytoplasm</keyword>
<protein>
    <recommendedName>
        <fullName evidence="12">Protein translocase subunit SecA</fullName>
        <ecNumber evidence="12">7.4.2.8</ecNumber>
    </recommendedName>
</protein>
<evidence type="ECO:0000256" key="10">
    <source>
        <dbReference type="ARBA" id="ARBA00023010"/>
    </source>
</evidence>
<organism evidence="16 17">
    <name type="scientific">Holdemanella biformis</name>
    <dbReference type="NCBI Taxonomy" id="1735"/>
    <lineage>
        <taxon>Bacteria</taxon>
        <taxon>Bacillati</taxon>
        <taxon>Bacillota</taxon>
        <taxon>Erysipelotrichia</taxon>
        <taxon>Erysipelotrichales</taxon>
        <taxon>Erysipelotrichaceae</taxon>
        <taxon>Holdemanella</taxon>
    </lineage>
</organism>
<dbReference type="InterPro" id="IPR036670">
    <property type="entry name" value="SecA_X-link_sf"/>
</dbReference>
<dbReference type="CDD" id="cd17928">
    <property type="entry name" value="DEXDc_SecA"/>
    <property type="match status" value="1"/>
</dbReference>
<dbReference type="InterPro" id="IPR036266">
    <property type="entry name" value="SecA_Wing/Scaffold_sf"/>
</dbReference>
<evidence type="ECO:0000259" key="14">
    <source>
        <dbReference type="PROSITE" id="PS51194"/>
    </source>
</evidence>
<dbReference type="PROSITE" id="PS51194">
    <property type="entry name" value="HELICASE_CTER"/>
    <property type="match status" value="1"/>
</dbReference>
<name>A0A395W6J8_9FIRM</name>
<feature type="domain" description="SecA family profile" evidence="15">
    <location>
        <begin position="1"/>
        <end position="563"/>
    </location>
</feature>
<accession>A0A395W6J8</accession>
<evidence type="ECO:0000256" key="5">
    <source>
        <dbReference type="ARBA" id="ARBA00022490"/>
    </source>
</evidence>
<dbReference type="InterPro" id="IPR011115">
    <property type="entry name" value="SecA_DEAD"/>
</dbReference>
<dbReference type="Gene3D" id="3.40.50.300">
    <property type="entry name" value="P-loop containing nucleotide triphosphate hydrolases"/>
    <property type="match status" value="2"/>
</dbReference>
<dbReference type="GO" id="GO:0006605">
    <property type="term" value="P:protein targeting"/>
    <property type="evidence" value="ECO:0007669"/>
    <property type="project" value="UniProtKB-UniRule"/>
</dbReference>
<dbReference type="Pfam" id="PF07517">
    <property type="entry name" value="SecA_DEAD"/>
    <property type="match status" value="1"/>
</dbReference>
<dbReference type="SMART" id="SM00957">
    <property type="entry name" value="SecA_DEAD"/>
    <property type="match status" value="1"/>
</dbReference>
<feature type="domain" description="Helicase ATP-binding" evidence="13">
    <location>
        <begin position="76"/>
        <end position="239"/>
    </location>
</feature>
<feature type="domain" description="Helicase C-terminal" evidence="14">
    <location>
        <begin position="395"/>
        <end position="566"/>
    </location>
</feature>
<feature type="binding site" evidence="12">
    <location>
        <position position="74"/>
    </location>
    <ligand>
        <name>ATP</name>
        <dbReference type="ChEBI" id="CHEBI:30616"/>
    </ligand>
</feature>
<gene>
    <name evidence="16" type="primary">secA2</name>
    <name evidence="12" type="synonym">secA</name>
    <name evidence="16" type="ORF">DWW32_06910</name>
</gene>
<dbReference type="HAMAP" id="MF_01382">
    <property type="entry name" value="SecA"/>
    <property type="match status" value="1"/>
</dbReference>
<evidence type="ECO:0000256" key="1">
    <source>
        <dbReference type="ARBA" id="ARBA00004170"/>
    </source>
</evidence>
<dbReference type="PANTHER" id="PTHR30612:SF0">
    <property type="entry name" value="CHLOROPLAST PROTEIN-TRANSPORTING ATPASE"/>
    <property type="match status" value="1"/>
</dbReference>
<keyword evidence="9 12" id="KW-1278">Translocase</keyword>
<keyword evidence="7 12" id="KW-0067">ATP-binding</keyword>
<dbReference type="Gene3D" id="1.10.3060.10">
    <property type="entry name" value="Helical scaffold and wing domains of SecA"/>
    <property type="match status" value="1"/>
</dbReference>
<keyword evidence="3 12" id="KW-0813">Transport</keyword>
<dbReference type="PRINTS" id="PR00906">
    <property type="entry name" value="SECA"/>
</dbReference>
<feature type="binding site" evidence="12">
    <location>
        <begin position="92"/>
        <end position="96"/>
    </location>
    <ligand>
        <name>ATP</name>
        <dbReference type="ChEBI" id="CHEBI:30616"/>
    </ligand>
</feature>
<dbReference type="SMART" id="SM00958">
    <property type="entry name" value="SecA_PP_bind"/>
    <property type="match status" value="1"/>
</dbReference>
<evidence type="ECO:0000259" key="15">
    <source>
        <dbReference type="PROSITE" id="PS51196"/>
    </source>
</evidence>
<dbReference type="PROSITE" id="PS51196">
    <property type="entry name" value="SECA_MOTOR_DEAD"/>
    <property type="match status" value="1"/>
</dbReference>
<dbReference type="PROSITE" id="PS51192">
    <property type="entry name" value="HELICASE_ATP_BIND_1"/>
    <property type="match status" value="1"/>
</dbReference>
<evidence type="ECO:0000256" key="4">
    <source>
        <dbReference type="ARBA" id="ARBA00022475"/>
    </source>
</evidence>
<dbReference type="GO" id="GO:0005886">
    <property type="term" value="C:plasma membrane"/>
    <property type="evidence" value="ECO:0007669"/>
    <property type="project" value="UniProtKB-SubCell"/>
</dbReference>
<dbReference type="EC" id="7.4.2.8" evidence="12"/>
<evidence type="ECO:0000259" key="13">
    <source>
        <dbReference type="PROSITE" id="PS51192"/>
    </source>
</evidence>
<keyword evidence="8 12" id="KW-0653">Protein transport</keyword>
<dbReference type="EMBL" id="QRYQ01000011">
    <property type="protein sequence ID" value="RGU91439.1"/>
    <property type="molecule type" value="Genomic_DNA"/>
</dbReference>
<dbReference type="SUPFAM" id="SSF52540">
    <property type="entry name" value="P-loop containing nucleoside triphosphate hydrolases"/>
    <property type="match status" value="2"/>
</dbReference>
<evidence type="ECO:0000313" key="16">
    <source>
        <dbReference type="EMBL" id="RGU91439.1"/>
    </source>
</evidence>
<dbReference type="GO" id="GO:0031522">
    <property type="term" value="C:cell envelope Sec protein transport complex"/>
    <property type="evidence" value="ECO:0007669"/>
    <property type="project" value="TreeGrafter"/>
</dbReference>
<evidence type="ECO:0000256" key="12">
    <source>
        <dbReference type="HAMAP-Rule" id="MF_01382"/>
    </source>
</evidence>
<dbReference type="Proteomes" id="UP000265489">
    <property type="component" value="Unassembled WGS sequence"/>
</dbReference>
<comment type="subcellular location">
    <subcellularLocation>
        <location evidence="12">Cell membrane</location>
        <topology evidence="12">Peripheral membrane protein</topology>
        <orientation evidence="12">Cytoplasmic side</orientation>
    </subcellularLocation>
    <subcellularLocation>
        <location evidence="12">Cytoplasm</location>
    </subcellularLocation>
    <subcellularLocation>
        <location evidence="1">Membrane</location>
        <topology evidence="1">Peripheral membrane protein</topology>
    </subcellularLocation>
    <text evidence="12">Distribution is 50-50.</text>
</comment>
<comment type="caution">
    <text evidence="16">The sequence shown here is derived from an EMBL/GenBank/DDBJ whole genome shotgun (WGS) entry which is preliminary data.</text>
</comment>
<dbReference type="Pfam" id="PF21090">
    <property type="entry name" value="P-loop_SecA"/>
    <property type="match status" value="2"/>
</dbReference>
<evidence type="ECO:0000256" key="8">
    <source>
        <dbReference type="ARBA" id="ARBA00022927"/>
    </source>
</evidence>
<dbReference type="GO" id="GO:0005829">
    <property type="term" value="C:cytosol"/>
    <property type="evidence" value="ECO:0007669"/>
    <property type="project" value="TreeGrafter"/>
</dbReference>
<keyword evidence="6 12" id="KW-0547">Nucleotide-binding</keyword>
<keyword evidence="4 12" id="KW-1003">Cell membrane</keyword>
<comment type="subunit">
    <text evidence="12">Monomer and homodimer. Part of the essential Sec protein translocation apparatus which comprises SecA, SecYEG and auxiliary proteins SecDF. Other proteins may also be involved.</text>
</comment>
<comment type="catalytic activity">
    <reaction evidence="12">
        <text>ATP + H2O + cellular proteinSide 1 = ADP + phosphate + cellular proteinSide 2.</text>
        <dbReference type="EC" id="7.4.2.8"/>
    </reaction>
</comment>
<dbReference type="NCBIfam" id="TIGR03714">
    <property type="entry name" value="secA2"/>
    <property type="match status" value="1"/>
</dbReference>
<dbReference type="InterPro" id="IPR014001">
    <property type="entry name" value="Helicase_ATP-bd"/>
</dbReference>
<evidence type="ECO:0000256" key="9">
    <source>
        <dbReference type="ARBA" id="ARBA00022967"/>
    </source>
</evidence>
<evidence type="ECO:0000256" key="7">
    <source>
        <dbReference type="ARBA" id="ARBA00022840"/>
    </source>
</evidence>
<dbReference type="SUPFAM" id="SSF81767">
    <property type="entry name" value="Pre-protein crosslinking domain of SecA"/>
    <property type="match status" value="1"/>
</dbReference>
<dbReference type="FunFam" id="3.40.50.300:FF:000429">
    <property type="entry name" value="Preprotein translocase subunit SecA"/>
    <property type="match status" value="1"/>
</dbReference>
<dbReference type="GeneID" id="66579607"/>
<dbReference type="PANTHER" id="PTHR30612">
    <property type="entry name" value="SECA INNER MEMBRANE COMPONENT OF SEC PROTEIN SECRETION SYSTEM"/>
    <property type="match status" value="1"/>
</dbReference>
<dbReference type="InterPro" id="IPR014018">
    <property type="entry name" value="SecA_motor_DEAD"/>
</dbReference>
<evidence type="ECO:0000256" key="3">
    <source>
        <dbReference type="ARBA" id="ARBA00022448"/>
    </source>
</evidence>
<dbReference type="InterPro" id="IPR000185">
    <property type="entry name" value="SecA"/>
</dbReference>
<dbReference type="InterPro" id="IPR027417">
    <property type="entry name" value="P-loop_NTPase"/>
</dbReference>
<dbReference type="AlphaFoldDB" id="A0A395W6J8"/>
<evidence type="ECO:0000256" key="2">
    <source>
        <dbReference type="ARBA" id="ARBA00007650"/>
    </source>
</evidence>
<comment type="function">
    <text evidence="12">Part of the Sec protein translocase complex. Interacts with the SecYEG preprotein conducting channel. Has a central role in coupling the hydrolysis of ATP to the transfer of proteins into and across the cell membrane, serving as an ATP-driven molecular motor driving the stepwise translocation of polypeptide chains across the membrane.</text>
</comment>
<dbReference type="InterPro" id="IPR044722">
    <property type="entry name" value="SecA_SF2_C"/>
</dbReference>
<dbReference type="Gene3D" id="3.90.1440.10">
    <property type="entry name" value="SecA, preprotein cross-linking domain"/>
    <property type="match status" value="1"/>
</dbReference>
<keyword evidence="10 12" id="KW-0811">Translocation</keyword>
<comment type="similarity">
    <text evidence="2 12">Belongs to the SecA family.</text>
</comment>
<dbReference type="GO" id="GO:0008564">
    <property type="term" value="F:protein-exporting ATPase activity"/>
    <property type="evidence" value="ECO:0007669"/>
    <property type="project" value="UniProtKB-EC"/>
</dbReference>
<dbReference type="InterPro" id="IPR001650">
    <property type="entry name" value="Helicase_C-like"/>
</dbReference>
<feature type="binding site" evidence="12">
    <location>
        <position position="485"/>
    </location>
    <ligand>
        <name>ATP</name>
        <dbReference type="ChEBI" id="CHEBI:30616"/>
    </ligand>
</feature>
<proteinExistence type="inferred from homology"/>
<dbReference type="Pfam" id="PF01043">
    <property type="entry name" value="SecA_PP_bind"/>
    <property type="match status" value="1"/>
</dbReference>
<dbReference type="GO" id="GO:0043952">
    <property type="term" value="P:protein transport by the Sec complex"/>
    <property type="evidence" value="ECO:0007669"/>
    <property type="project" value="TreeGrafter"/>
</dbReference>